<proteinExistence type="predicted"/>
<dbReference type="GO" id="GO:0051726">
    <property type="term" value="P:regulation of cell cycle"/>
    <property type="evidence" value="ECO:0007669"/>
    <property type="project" value="TreeGrafter"/>
</dbReference>
<evidence type="ECO:0008006" key="5">
    <source>
        <dbReference type="Google" id="ProtNLM"/>
    </source>
</evidence>
<protein>
    <recommendedName>
        <fullName evidence="5">Hamartin domain-containing protein</fullName>
    </recommendedName>
</protein>
<reference evidence="3" key="1">
    <citation type="submission" date="2018-03" db="EMBL/GenBank/DDBJ databases">
        <authorList>
            <person name="Guldener U."/>
        </authorList>
    </citation>
    <scope>NUCLEOTIDE SEQUENCE</scope>
</reference>
<accession>A0AAE8MR96</accession>
<keyword evidence="4" id="KW-1185">Reference proteome</keyword>
<dbReference type="Proteomes" id="UP001187682">
    <property type="component" value="Unassembled WGS sequence"/>
</dbReference>
<evidence type="ECO:0000256" key="2">
    <source>
        <dbReference type="SAM" id="MobiDB-lite"/>
    </source>
</evidence>
<gene>
    <name evidence="3" type="ORF">DNG_01060</name>
</gene>
<dbReference type="PANTHER" id="PTHR15154:SF2">
    <property type="entry name" value="HAMARTIN"/>
    <property type="match status" value="1"/>
</dbReference>
<feature type="compositionally biased region" description="Basic and acidic residues" evidence="2">
    <location>
        <begin position="872"/>
        <end position="882"/>
    </location>
</feature>
<evidence type="ECO:0000313" key="4">
    <source>
        <dbReference type="Proteomes" id="UP001187682"/>
    </source>
</evidence>
<dbReference type="InterPro" id="IPR007483">
    <property type="entry name" value="Hamartin"/>
</dbReference>
<dbReference type="GO" id="GO:0033596">
    <property type="term" value="C:TSC1-TSC2 complex"/>
    <property type="evidence" value="ECO:0007669"/>
    <property type="project" value="TreeGrafter"/>
</dbReference>
<feature type="coiled-coil region" evidence="1">
    <location>
        <begin position="721"/>
        <end position="773"/>
    </location>
</feature>
<organism evidence="3 4">
    <name type="scientific">Cephalotrichum gorgonifer</name>
    <dbReference type="NCBI Taxonomy" id="2041049"/>
    <lineage>
        <taxon>Eukaryota</taxon>
        <taxon>Fungi</taxon>
        <taxon>Dikarya</taxon>
        <taxon>Ascomycota</taxon>
        <taxon>Pezizomycotina</taxon>
        <taxon>Sordariomycetes</taxon>
        <taxon>Hypocreomycetidae</taxon>
        <taxon>Microascales</taxon>
        <taxon>Microascaceae</taxon>
        <taxon>Cephalotrichum</taxon>
    </lineage>
</organism>
<feature type="compositionally biased region" description="Basic and acidic residues" evidence="2">
    <location>
        <begin position="499"/>
        <end position="508"/>
    </location>
</feature>
<dbReference type="EMBL" id="ONZQ02000001">
    <property type="protein sequence ID" value="SPN97549.1"/>
    <property type="molecule type" value="Genomic_DNA"/>
</dbReference>
<dbReference type="InterPro" id="IPR027267">
    <property type="entry name" value="AH/BAR_dom_sf"/>
</dbReference>
<sequence length="972" mass="109201">MSSPGTLKSLSKTLSTHIPTLRIPLPEDLDEVLESYLRKHEKYDDSNSERLHDVLLSAYNSHVAGHPERLAGFVAVYSRLLPVLRTPSRIMQWWDLLGNAIEVHFSSERGLMSECFSSLLNLLSLDDIQSGEEGSGRVMNPFVRRVMSMWLEHYQGTSLRSSADTIEKSLRDSLVFYGKRRPKDFLTILDTFFVKSEYRMRMATLLCEFIQTQPPHLYEVLDTPLFNNLLRCLRLDTSTTVVSLTLTTLTMLLPHTPSSLVPHLPTLFNIYARLLFWHRERTEPGEPQNEQAYPRPLADSAGWEVCPYSSEFDGRDIPSLRNYFTILYGLYPINFMDYIRKPYRYLRHANDPNADSVEVQPSEIRHKSEEFRRGHLLHPNFYHLTIESEKTDHGRWQSSEPAEVVAECTALCIMEYQPGPEKTEDAPRRSSLFLHDEASRSIPDLALLSGNAADPGYRPGELPNVDSAGTQSHGIAGGDSPTLPAHLHISPSQTQLQDLIRRSLKSEANDSAPSPSISQHELSVEGAGGGAQVMSRPRTASSLVSNADINSQVVSQLRREIILLQTELGFERHLKLQHMAHMGELRRRQVKEAASEAEMQNLILANRNLKSRFEEAKNAEMQVRRESEKGRALAKKWETDLAAKLKTLREEAKKTKARGEELERELERSRTECDELKAQVCAFEARELNWKQNIQSYEIDKSEIDRMRSEVGRLTVTERDFQAKEAQIKQAIEDATSAEIQVELLNAKLAAQEQELERAKEAYESQIAALKSRAAPHAYDAQGDKPLTSSSGAVEAALSASRAKQAELQKQYDLLTRKYTILQSSLLDMQCDPAPSTSQPGRSEIPRYLSGEDAAGQRSPMSSSPTQARARFQREVSGHEDFEATSSYNATPPLESRVRPLPGGTAEATGGVPVVPGPSTDPKFYGRGGVGNRVRKEGKEKKDGKDKKGQEGSDKKDKKMGALRGMRNFHIA</sequence>
<comment type="caution">
    <text evidence="3">The sequence shown here is derived from an EMBL/GenBank/DDBJ whole genome shotgun (WGS) entry which is preliminary data.</text>
</comment>
<dbReference type="PANTHER" id="PTHR15154">
    <property type="entry name" value="HAMARTIN"/>
    <property type="match status" value="1"/>
</dbReference>
<feature type="region of interest" description="Disordered" evidence="2">
    <location>
        <begin position="852"/>
        <end position="972"/>
    </location>
</feature>
<dbReference type="Pfam" id="PF04388">
    <property type="entry name" value="Hamartin"/>
    <property type="match status" value="1"/>
</dbReference>
<evidence type="ECO:0000313" key="3">
    <source>
        <dbReference type="EMBL" id="SPN97549.1"/>
    </source>
</evidence>
<feature type="compositionally biased region" description="Polar residues" evidence="2">
    <location>
        <begin position="509"/>
        <end position="521"/>
    </location>
</feature>
<name>A0AAE8MR96_9PEZI</name>
<keyword evidence="1" id="KW-0175">Coiled coil</keyword>
<dbReference type="GO" id="GO:0032007">
    <property type="term" value="P:negative regulation of TOR signaling"/>
    <property type="evidence" value="ECO:0007669"/>
    <property type="project" value="TreeGrafter"/>
</dbReference>
<feature type="compositionally biased region" description="Basic and acidic residues" evidence="2">
    <location>
        <begin position="934"/>
        <end position="960"/>
    </location>
</feature>
<evidence type="ECO:0000256" key="1">
    <source>
        <dbReference type="SAM" id="Coils"/>
    </source>
</evidence>
<dbReference type="SUPFAM" id="SSF48371">
    <property type="entry name" value="ARM repeat"/>
    <property type="match status" value="1"/>
</dbReference>
<feature type="coiled-coil region" evidence="1">
    <location>
        <begin position="599"/>
        <end position="679"/>
    </location>
</feature>
<dbReference type="AlphaFoldDB" id="A0AAE8MR96"/>
<dbReference type="Gene3D" id="1.20.1270.60">
    <property type="entry name" value="Arfaptin homology (AH) domain/BAR domain"/>
    <property type="match status" value="1"/>
</dbReference>
<dbReference type="InterPro" id="IPR016024">
    <property type="entry name" value="ARM-type_fold"/>
</dbReference>
<feature type="region of interest" description="Disordered" evidence="2">
    <location>
        <begin position="450"/>
        <end position="540"/>
    </location>
</feature>